<sequence length="136" mass="14653">MMSDLEVCKCDCNGIHPVLPIDGRHKTRTFYVYHVVASGSNVVLPEINSSRASDNCLLIPTAQTTAMQFKALIWCTLAFVIPQITATEIDPIQMICKVPADFSQVRADIRFGQIMKSSTAASNGPTPGDIAAAVPS</sequence>
<name>A0A8H5GCP7_9AGAR</name>
<proteinExistence type="predicted"/>
<gene>
    <name evidence="1" type="ORF">D9756_002719</name>
</gene>
<comment type="caution">
    <text evidence="1">The sequence shown here is derived from an EMBL/GenBank/DDBJ whole genome shotgun (WGS) entry which is preliminary data.</text>
</comment>
<dbReference type="EMBL" id="JAACJO010000002">
    <property type="protein sequence ID" value="KAF5362491.1"/>
    <property type="molecule type" value="Genomic_DNA"/>
</dbReference>
<protein>
    <submittedName>
        <fullName evidence="1">Uncharacterized protein</fullName>
    </submittedName>
</protein>
<evidence type="ECO:0000313" key="1">
    <source>
        <dbReference type="EMBL" id="KAF5362491.1"/>
    </source>
</evidence>
<dbReference type="AlphaFoldDB" id="A0A8H5GCP7"/>
<keyword evidence="2" id="KW-1185">Reference proteome</keyword>
<evidence type="ECO:0000313" key="2">
    <source>
        <dbReference type="Proteomes" id="UP000559027"/>
    </source>
</evidence>
<accession>A0A8H5GCP7</accession>
<reference evidence="1 2" key="1">
    <citation type="journal article" date="2020" name="ISME J.">
        <title>Uncovering the hidden diversity of litter-decomposition mechanisms in mushroom-forming fungi.</title>
        <authorList>
            <person name="Floudas D."/>
            <person name="Bentzer J."/>
            <person name="Ahren D."/>
            <person name="Johansson T."/>
            <person name="Persson P."/>
            <person name="Tunlid A."/>
        </authorList>
    </citation>
    <scope>NUCLEOTIDE SEQUENCE [LARGE SCALE GENOMIC DNA]</scope>
    <source>
        <strain evidence="1 2">CBS 146.42</strain>
    </source>
</reference>
<organism evidence="1 2">
    <name type="scientific">Leucocoprinus leucothites</name>
    <dbReference type="NCBI Taxonomy" id="201217"/>
    <lineage>
        <taxon>Eukaryota</taxon>
        <taxon>Fungi</taxon>
        <taxon>Dikarya</taxon>
        <taxon>Basidiomycota</taxon>
        <taxon>Agaricomycotina</taxon>
        <taxon>Agaricomycetes</taxon>
        <taxon>Agaricomycetidae</taxon>
        <taxon>Agaricales</taxon>
        <taxon>Agaricineae</taxon>
        <taxon>Agaricaceae</taxon>
        <taxon>Leucocoprinus</taxon>
    </lineage>
</organism>
<dbReference type="Proteomes" id="UP000559027">
    <property type="component" value="Unassembled WGS sequence"/>
</dbReference>